<sequence>MSKGSSGKVKAMVLVDSGRVASAPKFKRRKVSAIRDFPPGCGRVTAPNFGSSELITVDRSGQGSDAREFLVLYVIKCVSNLIPVDRLRSRRCV</sequence>
<dbReference type="EMBL" id="JAIQCV010000005">
    <property type="protein sequence ID" value="KAH1097101.1"/>
    <property type="molecule type" value="Genomic_DNA"/>
</dbReference>
<gene>
    <name evidence="1" type="ORF">J1N35_014022</name>
</gene>
<reference evidence="1 2" key="1">
    <citation type="journal article" date="2021" name="Plant Biotechnol. J.">
        <title>Multi-omics assisted identification of the key and species-specific regulatory components of drought-tolerant mechanisms in Gossypium stocksii.</title>
        <authorList>
            <person name="Yu D."/>
            <person name="Ke L."/>
            <person name="Zhang D."/>
            <person name="Wu Y."/>
            <person name="Sun Y."/>
            <person name="Mei J."/>
            <person name="Sun J."/>
            <person name="Sun Y."/>
        </authorList>
    </citation>
    <scope>NUCLEOTIDE SEQUENCE [LARGE SCALE GENOMIC DNA]</scope>
    <source>
        <strain evidence="2">cv. E1</strain>
        <tissue evidence="1">Leaf</tissue>
    </source>
</reference>
<accession>A0A9D4A9C0</accession>
<protein>
    <submittedName>
        <fullName evidence="1">Uncharacterized protein</fullName>
    </submittedName>
</protein>
<evidence type="ECO:0000313" key="2">
    <source>
        <dbReference type="Proteomes" id="UP000828251"/>
    </source>
</evidence>
<evidence type="ECO:0000313" key="1">
    <source>
        <dbReference type="EMBL" id="KAH1097101.1"/>
    </source>
</evidence>
<dbReference type="AlphaFoldDB" id="A0A9D4A9C0"/>
<keyword evidence="2" id="KW-1185">Reference proteome</keyword>
<comment type="caution">
    <text evidence="1">The sequence shown here is derived from an EMBL/GenBank/DDBJ whole genome shotgun (WGS) entry which is preliminary data.</text>
</comment>
<name>A0A9D4A9C0_9ROSI</name>
<dbReference type="Proteomes" id="UP000828251">
    <property type="component" value="Unassembled WGS sequence"/>
</dbReference>
<organism evidence="1 2">
    <name type="scientific">Gossypium stocksii</name>
    <dbReference type="NCBI Taxonomy" id="47602"/>
    <lineage>
        <taxon>Eukaryota</taxon>
        <taxon>Viridiplantae</taxon>
        <taxon>Streptophyta</taxon>
        <taxon>Embryophyta</taxon>
        <taxon>Tracheophyta</taxon>
        <taxon>Spermatophyta</taxon>
        <taxon>Magnoliopsida</taxon>
        <taxon>eudicotyledons</taxon>
        <taxon>Gunneridae</taxon>
        <taxon>Pentapetalae</taxon>
        <taxon>rosids</taxon>
        <taxon>malvids</taxon>
        <taxon>Malvales</taxon>
        <taxon>Malvaceae</taxon>
        <taxon>Malvoideae</taxon>
        <taxon>Gossypium</taxon>
    </lineage>
</organism>
<proteinExistence type="predicted"/>